<evidence type="ECO:0000256" key="3">
    <source>
        <dbReference type="SAM" id="SignalP"/>
    </source>
</evidence>
<dbReference type="AlphaFoldDB" id="A0A2A4IZM6"/>
<feature type="domain" description="TIL" evidence="4">
    <location>
        <begin position="25"/>
        <end position="83"/>
    </location>
</feature>
<feature type="chain" id="PRO_5012336377" description="TIL domain-containing protein" evidence="3">
    <location>
        <begin position="23"/>
        <end position="153"/>
    </location>
</feature>
<dbReference type="PANTHER" id="PTHR23259">
    <property type="entry name" value="RIDDLE"/>
    <property type="match status" value="1"/>
</dbReference>
<evidence type="ECO:0000256" key="1">
    <source>
        <dbReference type="ARBA" id="ARBA00022690"/>
    </source>
</evidence>
<dbReference type="EMBL" id="NWSH01004282">
    <property type="protein sequence ID" value="PCG65275.1"/>
    <property type="molecule type" value="Genomic_DNA"/>
</dbReference>
<name>A0A2A4IZM6_HELVI</name>
<gene>
    <name evidence="5" type="ORF">B5V51_9411</name>
</gene>
<sequence length="153" mass="16630">MVKYCIAVFSCCVLLCVGLSSAKTCPPNEDLVECANALCRSLECSQRGVLPPCPSVSECVKDCVCKFGYLRDENGVCVPREQCPEPTCEPNEQFSNCTQAVCRAKFCSEKDQPIPCPGIPEGSCLEGCVCKEGYFRDDNGHYNCIAESECVGK</sequence>
<dbReference type="InterPro" id="IPR036084">
    <property type="entry name" value="Ser_inhib-like_sf"/>
</dbReference>
<dbReference type="InterPro" id="IPR002919">
    <property type="entry name" value="TIL_dom"/>
</dbReference>
<organism evidence="5">
    <name type="scientific">Heliothis virescens</name>
    <name type="common">Tobacco budworm moth</name>
    <dbReference type="NCBI Taxonomy" id="7102"/>
    <lineage>
        <taxon>Eukaryota</taxon>
        <taxon>Metazoa</taxon>
        <taxon>Ecdysozoa</taxon>
        <taxon>Arthropoda</taxon>
        <taxon>Hexapoda</taxon>
        <taxon>Insecta</taxon>
        <taxon>Pterygota</taxon>
        <taxon>Neoptera</taxon>
        <taxon>Endopterygota</taxon>
        <taxon>Lepidoptera</taxon>
        <taxon>Glossata</taxon>
        <taxon>Ditrysia</taxon>
        <taxon>Noctuoidea</taxon>
        <taxon>Noctuidae</taxon>
        <taxon>Heliothinae</taxon>
        <taxon>Heliothis</taxon>
    </lineage>
</organism>
<evidence type="ECO:0000256" key="2">
    <source>
        <dbReference type="ARBA" id="ARBA00023157"/>
    </source>
</evidence>
<dbReference type="InterPro" id="IPR051368">
    <property type="entry name" value="SerProtInhib-TIL_Domain"/>
</dbReference>
<feature type="domain" description="TIL" evidence="4">
    <location>
        <begin position="88"/>
        <end position="150"/>
    </location>
</feature>
<evidence type="ECO:0000259" key="4">
    <source>
        <dbReference type="Pfam" id="PF01826"/>
    </source>
</evidence>
<dbReference type="Gene3D" id="2.10.25.10">
    <property type="entry name" value="Laminin"/>
    <property type="match status" value="2"/>
</dbReference>
<keyword evidence="3" id="KW-0732">Signal</keyword>
<keyword evidence="2" id="KW-1015">Disulfide bond</keyword>
<dbReference type="GO" id="GO:0030414">
    <property type="term" value="F:peptidase inhibitor activity"/>
    <property type="evidence" value="ECO:0007669"/>
    <property type="project" value="UniProtKB-KW"/>
</dbReference>
<dbReference type="Pfam" id="PF01826">
    <property type="entry name" value="TIL"/>
    <property type="match status" value="2"/>
</dbReference>
<accession>A0A2A4IZM6</accession>
<dbReference type="PANTHER" id="PTHR23259:SF70">
    <property type="entry name" value="ACCESSORY GLAND PROTEIN ACP62F-RELATED"/>
    <property type="match status" value="1"/>
</dbReference>
<keyword evidence="1" id="KW-0646">Protease inhibitor</keyword>
<comment type="caution">
    <text evidence="5">The sequence shown here is derived from an EMBL/GenBank/DDBJ whole genome shotgun (WGS) entry which is preliminary data.</text>
</comment>
<proteinExistence type="predicted"/>
<reference evidence="5" key="1">
    <citation type="submission" date="2017-09" db="EMBL/GenBank/DDBJ databases">
        <title>Contemporary evolution of a Lepidopteran species, Heliothis virescens, in response to modern agricultural practices.</title>
        <authorList>
            <person name="Fritz M.L."/>
            <person name="Deyonke A.M."/>
            <person name="Papanicolaou A."/>
            <person name="Micinski S."/>
            <person name="Westbrook J."/>
            <person name="Gould F."/>
        </authorList>
    </citation>
    <scope>NUCLEOTIDE SEQUENCE [LARGE SCALE GENOMIC DNA]</scope>
    <source>
        <strain evidence="5">HvINT-</strain>
        <tissue evidence="5">Whole body</tissue>
    </source>
</reference>
<dbReference type="CDD" id="cd19941">
    <property type="entry name" value="TIL"/>
    <property type="match status" value="2"/>
</dbReference>
<protein>
    <recommendedName>
        <fullName evidence="4">TIL domain-containing protein</fullName>
    </recommendedName>
</protein>
<feature type="signal peptide" evidence="3">
    <location>
        <begin position="1"/>
        <end position="22"/>
    </location>
</feature>
<dbReference type="SUPFAM" id="SSF57567">
    <property type="entry name" value="Serine protease inhibitors"/>
    <property type="match status" value="2"/>
</dbReference>
<dbReference type="STRING" id="7102.A0A2A4IZM6"/>
<evidence type="ECO:0000313" key="5">
    <source>
        <dbReference type="EMBL" id="PCG65275.1"/>
    </source>
</evidence>